<dbReference type="InterPro" id="IPR047650">
    <property type="entry name" value="Transpos_IS110"/>
</dbReference>
<sequence>MAMVFIGVDPHKLSVTIEVVDDHESVLGTGRFATDKAGYAAMRKQVRGWPERVWAVEGSNGAGRPLAQRLLADGEHVVDVPAKLSARARLLDTGHNRKTDAHDAHAVAVVAVRTPGLRVLSYDSELEALRMLVDRREELTRQRVQTVNRLQRLLSELTPGKAKKDLTALQAKAILASVRPRDLAGKTRRRLAVEQLTELVAADKKTKALSKELKAIVLSRGSHLMDLRGVGPVVAARTLADVGDVARFADRNRFASWTGTAPLDASSGEQDRHRLSRAGNRRMNHMIHIAAISQIRLASEGRTYYRRKLAEGKKPLEAIRCLKRRISDALYRQLVADARAVETGPGGHCGATQESSAVDVPPHIDTSDQPLPGPAPTTLPAAVARANPHPGSAPQMTRRRAGAVKVERPTGRTTLTATSAGAHSKEPIPAP</sequence>
<evidence type="ECO:0000313" key="5">
    <source>
        <dbReference type="EMBL" id="ADU49975.1"/>
    </source>
</evidence>
<dbReference type="InterPro" id="IPR003346">
    <property type="entry name" value="Transposase_20"/>
</dbReference>
<dbReference type="AlphaFoldDB" id="E6SG21"/>
<dbReference type="KEGG" id="ica:Intca_3499"/>
<dbReference type="eggNOG" id="COG3547">
    <property type="taxonomic scope" value="Bacteria"/>
</dbReference>
<evidence type="ECO:0000313" key="6">
    <source>
        <dbReference type="Proteomes" id="UP000008914"/>
    </source>
</evidence>
<dbReference type="NCBIfam" id="NF033542">
    <property type="entry name" value="transpos_IS110"/>
    <property type="match status" value="1"/>
</dbReference>
<dbReference type="PANTHER" id="PTHR33055">
    <property type="entry name" value="TRANSPOSASE FOR INSERTION SEQUENCE ELEMENT IS1111A"/>
    <property type="match status" value="1"/>
</dbReference>
<keyword evidence="1" id="KW-0175">Coiled coil</keyword>
<feature type="coiled-coil region" evidence="1">
    <location>
        <begin position="122"/>
        <end position="156"/>
    </location>
</feature>
<dbReference type="EMBL" id="CP002343">
    <property type="protein sequence ID" value="ADU49975.1"/>
    <property type="molecule type" value="Genomic_DNA"/>
</dbReference>
<protein>
    <submittedName>
        <fullName evidence="5">Transposase IS116/IS110/IS902 family protein</fullName>
    </submittedName>
</protein>
<feature type="domain" description="Transposase IS116/IS110/IS902 C-terminal" evidence="4">
    <location>
        <begin position="223"/>
        <end position="306"/>
    </location>
</feature>
<name>E6SG21_INTC7</name>
<feature type="region of interest" description="Disordered" evidence="2">
    <location>
        <begin position="343"/>
        <end position="431"/>
    </location>
</feature>
<reference evidence="5 6" key="1">
    <citation type="journal article" date="2010" name="Stand. Genomic Sci.">
        <title>Complete genome sequence of Intrasporangium calvum type strain (7 KIP).</title>
        <authorList>
            <person name="Del Rio T.G."/>
            <person name="Chertkov O."/>
            <person name="Yasawong M."/>
            <person name="Lucas S."/>
            <person name="Deshpande S."/>
            <person name="Cheng J.F."/>
            <person name="Detter C."/>
            <person name="Tapia R."/>
            <person name="Han C."/>
            <person name="Goodwin L."/>
            <person name="Pitluck S."/>
            <person name="Liolios K."/>
            <person name="Ivanova N."/>
            <person name="Mavromatis K."/>
            <person name="Pati A."/>
            <person name="Chen A."/>
            <person name="Palaniappan K."/>
            <person name="Land M."/>
            <person name="Hauser L."/>
            <person name="Chang Y.J."/>
            <person name="Jeffries C.D."/>
            <person name="Rohde M."/>
            <person name="Pukall R."/>
            <person name="Sikorski J."/>
            <person name="Goker M."/>
            <person name="Woyke T."/>
            <person name="Bristow J."/>
            <person name="Eisen J.A."/>
            <person name="Markowitz V."/>
            <person name="Hugenholtz P."/>
            <person name="Kyrpides N.C."/>
            <person name="Klenk H.P."/>
            <person name="Lapidus A."/>
        </authorList>
    </citation>
    <scope>NUCLEOTIDE SEQUENCE [LARGE SCALE GENOMIC DNA]</scope>
    <source>
        <strain evidence="6">ATCC 23552 / DSM 43043 / JCM 3097 / NBRC 12989 / 7 KIP</strain>
    </source>
</reference>
<evidence type="ECO:0000256" key="2">
    <source>
        <dbReference type="SAM" id="MobiDB-lite"/>
    </source>
</evidence>
<proteinExistence type="predicted"/>
<evidence type="ECO:0000259" key="3">
    <source>
        <dbReference type="Pfam" id="PF01548"/>
    </source>
</evidence>
<dbReference type="GO" id="GO:0006313">
    <property type="term" value="P:DNA transposition"/>
    <property type="evidence" value="ECO:0007669"/>
    <property type="project" value="InterPro"/>
</dbReference>
<dbReference type="GO" id="GO:0004803">
    <property type="term" value="F:transposase activity"/>
    <property type="evidence" value="ECO:0007669"/>
    <property type="project" value="InterPro"/>
</dbReference>
<evidence type="ECO:0000259" key="4">
    <source>
        <dbReference type="Pfam" id="PF02371"/>
    </source>
</evidence>
<dbReference type="RefSeq" id="WP_013494287.1">
    <property type="nucleotide sequence ID" value="NC_014830.1"/>
</dbReference>
<dbReference type="Proteomes" id="UP000008914">
    <property type="component" value="Chromosome"/>
</dbReference>
<dbReference type="InterPro" id="IPR002525">
    <property type="entry name" value="Transp_IS110-like_N"/>
</dbReference>
<accession>E6SG21</accession>
<organism evidence="5 6">
    <name type="scientific">Intrasporangium calvum (strain ATCC 23552 / DSM 43043 / JCM 3097 / NBRC 12989 / NCIMB 10167 / NRRL B-3866 / 7 KIP)</name>
    <dbReference type="NCBI Taxonomy" id="710696"/>
    <lineage>
        <taxon>Bacteria</taxon>
        <taxon>Bacillati</taxon>
        <taxon>Actinomycetota</taxon>
        <taxon>Actinomycetes</taxon>
        <taxon>Micrococcales</taxon>
        <taxon>Intrasporangiaceae</taxon>
        <taxon>Intrasporangium</taxon>
    </lineage>
</organism>
<dbReference type="Pfam" id="PF01548">
    <property type="entry name" value="DEDD_Tnp_IS110"/>
    <property type="match status" value="1"/>
</dbReference>
<gene>
    <name evidence="5" type="ordered locus">Intca_3499</name>
</gene>
<keyword evidence="6" id="KW-1185">Reference proteome</keyword>
<dbReference type="GO" id="GO:0003677">
    <property type="term" value="F:DNA binding"/>
    <property type="evidence" value="ECO:0007669"/>
    <property type="project" value="InterPro"/>
</dbReference>
<dbReference type="HOGENOM" id="CLU_052328_0_0_11"/>
<dbReference type="PANTHER" id="PTHR33055:SF16">
    <property type="entry name" value="TRANSPOSASE FOR INSERTION SEQUENCE ELEMENT IS1547"/>
    <property type="match status" value="1"/>
</dbReference>
<feature type="compositionally biased region" description="Polar residues" evidence="2">
    <location>
        <begin position="411"/>
        <end position="421"/>
    </location>
</feature>
<dbReference type="STRING" id="710696.Intca_3499"/>
<evidence type="ECO:0000256" key="1">
    <source>
        <dbReference type="SAM" id="Coils"/>
    </source>
</evidence>
<dbReference type="Pfam" id="PF02371">
    <property type="entry name" value="Transposase_20"/>
    <property type="match status" value="1"/>
</dbReference>
<feature type="domain" description="Transposase IS110-like N-terminal" evidence="3">
    <location>
        <begin position="6"/>
        <end position="159"/>
    </location>
</feature>